<sequence length="212" mass="24207">MCGSCWWWCWCHRPRKADEGEEFGSVPICCTHRSATVSIHLCLGRRCKSNARPFKQKCSTALYWKPAVLDFFLFDASPGIFPTPAPIATYLDTLASSPLPDCTPPPQLQTSQHDLHHRLPMRAAWWRQQQRRRGKVTSAGRILVHGALVWRGTRGGFRDRTPKADSAGADRWSQRRHQVKTDGLKTSHPTRRERGQCKKADVVSLPDSWQRH</sequence>
<feature type="region of interest" description="Disordered" evidence="1">
    <location>
        <begin position="154"/>
        <end position="212"/>
    </location>
</feature>
<protein>
    <submittedName>
        <fullName evidence="2">Uncharacterized protein</fullName>
    </submittedName>
</protein>
<organism evidence="2 3">
    <name type="scientific">Phyllosticta citrichinensis</name>
    <dbReference type="NCBI Taxonomy" id="1130410"/>
    <lineage>
        <taxon>Eukaryota</taxon>
        <taxon>Fungi</taxon>
        <taxon>Dikarya</taxon>
        <taxon>Ascomycota</taxon>
        <taxon>Pezizomycotina</taxon>
        <taxon>Dothideomycetes</taxon>
        <taxon>Dothideomycetes incertae sedis</taxon>
        <taxon>Botryosphaeriales</taxon>
        <taxon>Phyllostictaceae</taxon>
        <taxon>Phyllosticta</taxon>
    </lineage>
</organism>
<name>A0ABR1Y6A1_9PEZI</name>
<proteinExistence type="predicted"/>
<reference evidence="2 3" key="1">
    <citation type="journal article" date="2022" name="G3 (Bethesda)">
        <title>Enemy or ally: a genomic approach to elucidate the lifestyle of Phyllosticta citrichinaensis.</title>
        <authorList>
            <person name="Buijs V.A."/>
            <person name="Groenewald J.Z."/>
            <person name="Haridas S."/>
            <person name="LaButti K.M."/>
            <person name="Lipzen A."/>
            <person name="Martin F.M."/>
            <person name="Barry K."/>
            <person name="Grigoriev I.V."/>
            <person name="Crous P.W."/>
            <person name="Seidl M.F."/>
        </authorList>
    </citation>
    <scope>NUCLEOTIDE SEQUENCE [LARGE SCALE GENOMIC DNA]</scope>
    <source>
        <strain evidence="2 3">CBS 129764</strain>
    </source>
</reference>
<evidence type="ECO:0000256" key="1">
    <source>
        <dbReference type="SAM" id="MobiDB-lite"/>
    </source>
</evidence>
<dbReference type="EMBL" id="JBBWUH010000001">
    <property type="protein sequence ID" value="KAK8177428.1"/>
    <property type="molecule type" value="Genomic_DNA"/>
</dbReference>
<comment type="caution">
    <text evidence="2">The sequence shown here is derived from an EMBL/GenBank/DDBJ whole genome shotgun (WGS) entry which is preliminary data.</text>
</comment>
<gene>
    <name evidence="2" type="ORF">IWX90DRAFT_19380</name>
</gene>
<evidence type="ECO:0000313" key="2">
    <source>
        <dbReference type="EMBL" id="KAK8177428.1"/>
    </source>
</evidence>
<accession>A0ABR1Y6A1</accession>
<dbReference type="Proteomes" id="UP001456524">
    <property type="component" value="Unassembled WGS sequence"/>
</dbReference>
<evidence type="ECO:0000313" key="3">
    <source>
        <dbReference type="Proteomes" id="UP001456524"/>
    </source>
</evidence>
<feature type="compositionally biased region" description="Basic and acidic residues" evidence="1">
    <location>
        <begin position="179"/>
        <end position="201"/>
    </location>
</feature>
<keyword evidence="3" id="KW-1185">Reference proteome</keyword>